<dbReference type="PROSITE" id="PS51257">
    <property type="entry name" value="PROKAR_LIPOPROTEIN"/>
    <property type="match status" value="1"/>
</dbReference>
<dbReference type="PANTHER" id="PTHR37469:SF2">
    <property type="entry name" value="CELLOBIONIC ACID PHOSPHORYLASE"/>
    <property type="match status" value="1"/>
</dbReference>
<dbReference type="EMBL" id="JAMOIM010000006">
    <property type="protein sequence ID" value="MCW6508626.1"/>
    <property type="molecule type" value="Genomic_DNA"/>
</dbReference>
<evidence type="ECO:0000256" key="3">
    <source>
        <dbReference type="SAM" id="MobiDB-lite"/>
    </source>
</evidence>
<feature type="transmembrane region" description="Helical" evidence="4">
    <location>
        <begin position="390"/>
        <end position="407"/>
    </location>
</feature>
<dbReference type="GO" id="GO:0030246">
    <property type="term" value="F:carbohydrate binding"/>
    <property type="evidence" value="ECO:0007669"/>
    <property type="project" value="InterPro"/>
</dbReference>
<dbReference type="InterPro" id="IPR012341">
    <property type="entry name" value="6hp_glycosidase-like_sf"/>
</dbReference>
<feature type="transmembrane region" description="Helical" evidence="4">
    <location>
        <begin position="323"/>
        <end position="344"/>
    </location>
</feature>
<dbReference type="InterPro" id="IPR008928">
    <property type="entry name" value="6-hairpin_glycosidase_sf"/>
</dbReference>
<proteinExistence type="predicted"/>
<feature type="domain" description="Glycosyl hydrolase 94 catalytic" evidence="6">
    <location>
        <begin position="1354"/>
        <end position="1781"/>
    </location>
</feature>
<dbReference type="Gene3D" id="1.50.10.10">
    <property type="match status" value="1"/>
</dbReference>
<dbReference type="InterPro" id="IPR011013">
    <property type="entry name" value="Gal_mutarotase_sf_dom"/>
</dbReference>
<protein>
    <submittedName>
        <fullName evidence="7">Glycosyl transferase family 36</fullName>
    </submittedName>
</protein>
<evidence type="ECO:0000313" key="7">
    <source>
        <dbReference type="EMBL" id="MCW6508626.1"/>
    </source>
</evidence>
<feature type="transmembrane region" description="Helical" evidence="4">
    <location>
        <begin position="204"/>
        <end position="224"/>
    </location>
</feature>
<dbReference type="Proteomes" id="UP001165667">
    <property type="component" value="Unassembled WGS sequence"/>
</dbReference>
<dbReference type="Pfam" id="PF06165">
    <property type="entry name" value="GH94_b-supersand"/>
    <property type="match status" value="2"/>
</dbReference>
<organism evidence="7 8">
    <name type="scientific">Lichenifustis flavocetrariae</name>
    <dbReference type="NCBI Taxonomy" id="2949735"/>
    <lineage>
        <taxon>Bacteria</taxon>
        <taxon>Pseudomonadati</taxon>
        <taxon>Pseudomonadota</taxon>
        <taxon>Alphaproteobacteria</taxon>
        <taxon>Hyphomicrobiales</taxon>
        <taxon>Lichenihabitantaceae</taxon>
        <taxon>Lichenifustis</taxon>
    </lineage>
</organism>
<keyword evidence="4" id="KW-0472">Membrane</keyword>
<dbReference type="GO" id="GO:0016757">
    <property type="term" value="F:glycosyltransferase activity"/>
    <property type="evidence" value="ECO:0007669"/>
    <property type="project" value="UniProtKB-KW"/>
</dbReference>
<sequence length="1841" mass="198139">MAETNLREAPASNIPLAGAAACFGLALVAAGSPPTLLNAVAALVLNLVALVGLHRTLLGRAPKTVSIVVDALVIAAVVIGREPAAALWSAPGAWLDMLRVTPIGAATLLLCYGAAATVATVRLHRHLALREQFALLLVPVLFNLVLALGADALTRGLGRTLLAGLPSPDWLAGSVGRAVLLIGFLELLAGLLRILVAGRLSGHWRLHAVLILAALLAAATPVIATLPEPVAQMGGVAGAILSFLAAILSAGIAQAGLWAIVYVVTGLSIDSIHGTPPIPSNARSHWRAGLVKGGIYGSVFMGLLLAVDAIIKVPGVTAVARTIPLLAGPLIGAALFPLAQTIIGSADGTPPFFGRLKAAYKRQRGYARGLVVGLGVAVALTAGLPGQDGLVRFLSMFAVGALAYAGVDLAADTLRVWRAERRFIQDWHVYALGVLLGGLVGGALGWYFDAVQIGVVVAKFFAYVDLDYRGVGRAVNPYGTTPLFNKYGTIDLGAVQGGVRLFFNESLAGTINWSIAAPLFSVNFFVLLAILDRSLTPLKRLFSAAGFQSLVEQAVRVLGWGLWMAPVINSFLRQSPDPSWYNQDGAIRTLVATGAEVFLPAHDFRLWSLAVFTGLLAYDWLRILIWFDHMGLRVATLVNLTFIGGDRVDEAAARFTGHSGRTRVIPDSIRRFATWAPLIIPFYIPRNAEWDQAWTGAEQIRNNPGAIAAPVWVVFAAYAVAAVLGALAGVAVHRAWRGRVLPPGPQVAGVPQTLLAGRESFSLANGFMRTELMADGRGHATVEGAARGGAPLDISRQPDDALQITGPFLIIADQDAPEPWSLGYEPMRVASADYRLAQPEPGCIQLHNGAHGVTMSARISLADDSCLERWRIAITNTTASAKTLRLTSFRELAMHNPGIYLRDPDFNGMHVETTFLRGLNAIFARNRLLKNSVGHMSHETGFHAVRLGEAAATLVGYEDSRTRFLGPGGIRRPSGLERHAPRSPSDEGALYSFDPAASLTVSLELGPGERTEIVYLTGHAIDEAAAALIVAREIGVNPLSEGELRNVLYRQRALDPGLVPPAETWPFHFAEPHVLHLTEKTPRPWAHVMANPLGFGTVVSNEGEVHSYMANERQNALTPFRFESTPTAVPGQLVYVVDLETGTPHTAGFVPYRREDATYDVTYELGSATFRMQRGDIELELRVFVVPLGRCDCRILTIRNNSDHAKRYRVVPYFDMVLDQNASDSVGKLEVVRDEATEALLFSNPKNDFHRGWAFAATSLQAPMVETVRARFVGGVGRDLVNPAMVETGFPDGSAADDGRRVAAFCGEVDVPAGQSLEVAIVLGQTASQEEALAASNLRDPVAARAAYRSSRSWWAERLGGIQVETNDPAFDRLVNVWLPYQALAARIWGRTGPNQRGGAFGYRDQLQDVLPFLFLDPHLARRQIVLHAAQQFREGDTLKWWHVAPDGKTGLGQRTTASDPHLWLPYVTARYLEATGDRSVLDEVLPYLEAPRLPPGSIDMLVNPSPSRETDTLLGHCQRAIDYTLARMGAHGLPLVGSGDWNDGIDEAGRHGRGESTWLACFLYDVLTRFGPQMGTGQEAVAARYAEAAATLKSAINGVWRGDHYTFMFSDDGDLIDRPSIMTSAWPALSGAADDGRGIAALEAGLRHLERQDRILLVTPPFDENSDPYPGRIAEYPPGVRENGGQYTHGATWTVDAFMRLAEQAKLDGIEEATRHFTARAVDCWTKISPIGKTEGEALAIYGLAPHQQPADIYDGPEYGGRGGWSWYSGSAARMLSAAYAILGLRMKDGQCLVPDDLFTPKGPLEVKRLVVNGTVYEAKAESANLGTGHGASRVENVVS</sequence>
<feature type="transmembrane region" description="Helical" evidence="4">
    <location>
        <begin position="711"/>
        <end position="732"/>
    </location>
</feature>
<evidence type="ECO:0000256" key="2">
    <source>
        <dbReference type="ARBA" id="ARBA00022679"/>
    </source>
</evidence>
<accession>A0AA42CJZ2</accession>
<evidence type="ECO:0000313" key="8">
    <source>
        <dbReference type="Proteomes" id="UP001165667"/>
    </source>
</evidence>
<reference evidence="7" key="1">
    <citation type="submission" date="2022-05" db="EMBL/GenBank/DDBJ databases">
        <authorList>
            <person name="Pankratov T."/>
        </authorList>
    </citation>
    <scope>NUCLEOTIDE SEQUENCE</scope>
    <source>
        <strain evidence="7">BP6-180914</strain>
    </source>
</reference>
<feature type="transmembrane region" description="Helical" evidence="4">
    <location>
        <begin position="100"/>
        <end position="121"/>
    </location>
</feature>
<dbReference type="InterPro" id="IPR033432">
    <property type="entry name" value="GH94_catalytic"/>
</dbReference>
<dbReference type="InterPro" id="IPR037018">
    <property type="entry name" value="GH65_N"/>
</dbReference>
<dbReference type="SUPFAM" id="SSF48208">
    <property type="entry name" value="Six-hairpin glycosidases"/>
    <property type="match status" value="1"/>
</dbReference>
<feature type="transmembrane region" description="Helical" evidence="4">
    <location>
        <begin position="290"/>
        <end position="311"/>
    </location>
</feature>
<feature type="transmembrane region" description="Helical" evidence="4">
    <location>
        <begin position="12"/>
        <end position="30"/>
    </location>
</feature>
<dbReference type="InterPro" id="IPR052047">
    <property type="entry name" value="GH94_Enzymes"/>
</dbReference>
<keyword evidence="8" id="KW-1185">Reference proteome</keyword>
<evidence type="ECO:0000256" key="4">
    <source>
        <dbReference type="SAM" id="Phobius"/>
    </source>
</evidence>
<dbReference type="InterPro" id="IPR010383">
    <property type="entry name" value="Glyco_hydrolase_94_b-supersand"/>
</dbReference>
<keyword evidence="4" id="KW-1133">Transmembrane helix</keyword>
<feature type="transmembrane region" description="Helical" evidence="4">
    <location>
        <begin position="133"/>
        <end position="150"/>
    </location>
</feature>
<evidence type="ECO:0000259" key="6">
    <source>
        <dbReference type="Pfam" id="PF17167"/>
    </source>
</evidence>
<feature type="transmembrane region" description="Helical" evidence="4">
    <location>
        <begin position="511"/>
        <end position="531"/>
    </location>
</feature>
<feature type="transmembrane region" description="Helical" evidence="4">
    <location>
        <begin position="427"/>
        <end position="448"/>
    </location>
</feature>
<evidence type="ECO:0000256" key="1">
    <source>
        <dbReference type="ARBA" id="ARBA00022676"/>
    </source>
</evidence>
<comment type="caution">
    <text evidence="7">The sequence shown here is derived from an EMBL/GenBank/DDBJ whole genome shotgun (WGS) entry which is preliminary data.</text>
</comment>
<dbReference type="Pfam" id="PF17167">
    <property type="entry name" value="Glyco_hydro_94"/>
    <property type="match status" value="1"/>
</dbReference>
<feature type="transmembrane region" description="Helical" evidence="4">
    <location>
        <begin position="36"/>
        <end position="53"/>
    </location>
</feature>
<name>A0AA42CJZ2_9HYPH</name>
<keyword evidence="4" id="KW-0812">Transmembrane</keyword>
<feature type="transmembrane region" description="Helical" evidence="4">
    <location>
        <begin position="365"/>
        <end position="384"/>
    </location>
</feature>
<dbReference type="GO" id="GO:0005975">
    <property type="term" value="P:carbohydrate metabolic process"/>
    <property type="evidence" value="ECO:0007669"/>
    <property type="project" value="InterPro"/>
</dbReference>
<feature type="transmembrane region" description="Helical" evidence="4">
    <location>
        <begin position="65"/>
        <end position="88"/>
    </location>
</feature>
<feature type="domain" description="Glycosyl hydrolase 94 supersandwich" evidence="5">
    <location>
        <begin position="1076"/>
        <end position="1334"/>
    </location>
</feature>
<feature type="domain" description="Glycosyl hydrolase 94 supersandwich" evidence="5">
    <location>
        <begin position="805"/>
        <end position="1031"/>
    </location>
</feature>
<keyword evidence="2 7" id="KW-0808">Transferase</keyword>
<gene>
    <name evidence="7" type="ORF">M8523_11415</name>
</gene>
<dbReference type="Gene3D" id="2.70.98.40">
    <property type="entry name" value="Glycoside hydrolase, family 65, N-terminal domain"/>
    <property type="match status" value="2"/>
</dbReference>
<feature type="region of interest" description="Disordered" evidence="3">
    <location>
        <begin position="968"/>
        <end position="987"/>
    </location>
</feature>
<evidence type="ECO:0000259" key="5">
    <source>
        <dbReference type="Pfam" id="PF06165"/>
    </source>
</evidence>
<keyword evidence="1" id="KW-0328">Glycosyltransferase</keyword>
<dbReference type="PANTHER" id="PTHR37469">
    <property type="entry name" value="CELLOBIONIC ACID PHOSPHORYLASE-RELATED"/>
    <property type="match status" value="1"/>
</dbReference>
<feature type="transmembrane region" description="Helical" evidence="4">
    <location>
        <begin position="236"/>
        <end position="269"/>
    </location>
</feature>
<dbReference type="SUPFAM" id="SSF74650">
    <property type="entry name" value="Galactose mutarotase-like"/>
    <property type="match status" value="2"/>
</dbReference>
<feature type="transmembrane region" description="Helical" evidence="4">
    <location>
        <begin position="170"/>
        <end position="192"/>
    </location>
</feature>
<dbReference type="RefSeq" id="WP_282584994.1">
    <property type="nucleotide sequence ID" value="NZ_JAMOIM010000006.1"/>
</dbReference>